<reference evidence="2 3" key="2">
    <citation type="submission" date="2018-01" db="EMBL/GenBank/DDBJ databases">
        <authorList>
            <person name="Gaut B.S."/>
            <person name="Morton B.R."/>
            <person name="Clegg M.T."/>
            <person name="Duvall M.R."/>
        </authorList>
    </citation>
    <scope>NUCLEOTIDE SEQUENCE</scope>
    <source>
        <strain evidence="2">Cupriavidus taiwanensis STM 8555</strain>
        <plasmid evidence="2">I</plasmid>
    </source>
</reference>
<organism evidence="2">
    <name type="scientific">Cupriavidus taiwanensis</name>
    <dbReference type="NCBI Taxonomy" id="164546"/>
    <lineage>
        <taxon>Bacteria</taxon>
        <taxon>Pseudomonadati</taxon>
        <taxon>Pseudomonadota</taxon>
        <taxon>Betaproteobacteria</taxon>
        <taxon>Burkholderiales</taxon>
        <taxon>Burkholderiaceae</taxon>
        <taxon>Cupriavidus</taxon>
    </lineage>
</organism>
<evidence type="ECO:0000313" key="1">
    <source>
        <dbReference type="EMBL" id="SOZ75100.1"/>
    </source>
</evidence>
<accession>A0A375HAB2</accession>
<protein>
    <submittedName>
        <fullName evidence="2">Uncharacterized protein</fullName>
    </submittedName>
</protein>
<dbReference type="Proteomes" id="UP000256952">
    <property type="component" value="Unassembled WGS sequence"/>
</dbReference>
<geneLocation type="plasmid" evidence="2">
    <name>I</name>
</geneLocation>
<reference evidence="1" key="1">
    <citation type="submission" date="2018-01" db="EMBL/GenBank/DDBJ databases">
        <authorList>
            <person name="Clerissi C."/>
        </authorList>
    </citation>
    <scope>NUCLEOTIDE SEQUENCE</scope>
    <source>
        <strain evidence="1">Cupriavidus taiwanensis STM 8556</strain>
    </source>
</reference>
<sequence length="85" mass="9323">MAAALDPAGALRRRRLLGGLERGTRFWLYREAVGAFVARLCDGRSHAVGETPRAAIWDYGPRCFAIARFEVVCANDIAASSDNIR</sequence>
<proteinExistence type="predicted"/>
<keyword evidence="2" id="KW-0614">Plasmid</keyword>
<dbReference type="EMBL" id="LT984809">
    <property type="protein sequence ID" value="SPD48712.1"/>
    <property type="molecule type" value="Genomic_DNA"/>
</dbReference>
<dbReference type="EMBL" id="OFTH01000052">
    <property type="protein sequence ID" value="SOZ75100.1"/>
    <property type="molecule type" value="Genomic_DNA"/>
</dbReference>
<evidence type="ECO:0000313" key="2">
    <source>
        <dbReference type="EMBL" id="SPD48712.1"/>
    </source>
</evidence>
<evidence type="ECO:0000313" key="3">
    <source>
        <dbReference type="Proteomes" id="UP000256952"/>
    </source>
</evidence>
<name>A0A375HAB2_9BURK</name>
<dbReference type="AlphaFoldDB" id="A0A375HAB2"/>
<gene>
    <name evidence="2" type="ORF">CBM2612_P0057</name>
    <name evidence="1" type="ORF">CBM2613_U10002</name>
</gene>